<feature type="non-terminal residue" evidence="1">
    <location>
        <position position="1"/>
    </location>
</feature>
<organism evidence="1">
    <name type="scientific">marine metagenome</name>
    <dbReference type="NCBI Taxonomy" id="408172"/>
    <lineage>
        <taxon>unclassified sequences</taxon>
        <taxon>metagenomes</taxon>
        <taxon>ecological metagenomes</taxon>
    </lineage>
</organism>
<sequence>RDRAGALELLAQVIKIYQGKL</sequence>
<accession>A0A383CKA8</accession>
<dbReference type="EMBL" id="UINC01209446">
    <property type="protein sequence ID" value="SVE32463.1"/>
    <property type="molecule type" value="Genomic_DNA"/>
</dbReference>
<dbReference type="AlphaFoldDB" id="A0A383CKA8"/>
<gene>
    <name evidence="1" type="ORF">METZ01_LOCUS485317</name>
</gene>
<proteinExistence type="predicted"/>
<protein>
    <submittedName>
        <fullName evidence="1">Uncharacterized protein</fullName>
    </submittedName>
</protein>
<name>A0A383CKA8_9ZZZZ</name>
<reference evidence="1" key="1">
    <citation type="submission" date="2018-05" db="EMBL/GenBank/DDBJ databases">
        <authorList>
            <person name="Lanie J.A."/>
            <person name="Ng W.-L."/>
            <person name="Kazmierczak K.M."/>
            <person name="Andrzejewski T.M."/>
            <person name="Davidsen T.M."/>
            <person name="Wayne K.J."/>
            <person name="Tettelin H."/>
            <person name="Glass J.I."/>
            <person name="Rusch D."/>
            <person name="Podicherti R."/>
            <person name="Tsui H.-C.T."/>
            <person name="Winkler M.E."/>
        </authorList>
    </citation>
    <scope>NUCLEOTIDE SEQUENCE</scope>
</reference>
<evidence type="ECO:0000313" key="1">
    <source>
        <dbReference type="EMBL" id="SVE32463.1"/>
    </source>
</evidence>